<proteinExistence type="predicted"/>
<feature type="region of interest" description="Disordered" evidence="1">
    <location>
        <begin position="1"/>
        <end position="157"/>
    </location>
</feature>
<dbReference type="Gramene" id="OE9A083410T1">
    <property type="protein sequence ID" value="OE9A083410C1"/>
    <property type="gene ID" value="OE9A083410"/>
</dbReference>
<name>A0A8S0TNQ6_OLEEU</name>
<accession>A0A8S0TNQ6</accession>
<feature type="compositionally biased region" description="Polar residues" evidence="1">
    <location>
        <begin position="133"/>
        <end position="142"/>
    </location>
</feature>
<comment type="caution">
    <text evidence="2">The sequence shown here is derived from an EMBL/GenBank/DDBJ whole genome shotgun (WGS) entry which is preliminary data.</text>
</comment>
<protein>
    <submittedName>
        <fullName evidence="2">Uncharacterized protein</fullName>
    </submittedName>
</protein>
<dbReference type="EMBL" id="CACTIH010007275">
    <property type="protein sequence ID" value="CAA3007445.1"/>
    <property type="molecule type" value="Genomic_DNA"/>
</dbReference>
<organism evidence="2 3">
    <name type="scientific">Olea europaea subsp. europaea</name>
    <dbReference type="NCBI Taxonomy" id="158383"/>
    <lineage>
        <taxon>Eukaryota</taxon>
        <taxon>Viridiplantae</taxon>
        <taxon>Streptophyta</taxon>
        <taxon>Embryophyta</taxon>
        <taxon>Tracheophyta</taxon>
        <taxon>Spermatophyta</taxon>
        <taxon>Magnoliopsida</taxon>
        <taxon>eudicotyledons</taxon>
        <taxon>Gunneridae</taxon>
        <taxon>Pentapetalae</taxon>
        <taxon>asterids</taxon>
        <taxon>lamiids</taxon>
        <taxon>Lamiales</taxon>
        <taxon>Oleaceae</taxon>
        <taxon>Oleeae</taxon>
        <taxon>Olea</taxon>
    </lineage>
</organism>
<sequence length="157" mass="16699">MQEDAAEKSKPEESKENNPEENVAAEVEIHTATEDIIVDKGRNDEPDKANGAEEAPKVEEKKVTGIEEQPDLVAAEPGADGEKQDKVESIPEGVTKTEMSNGVEPESAGEVHGVEEHSSKAHSQVEEPEKNATENGKVNESGATLAPHHPSPTATSC</sequence>
<reference evidence="2 3" key="1">
    <citation type="submission" date="2019-12" db="EMBL/GenBank/DDBJ databases">
        <authorList>
            <person name="Alioto T."/>
            <person name="Alioto T."/>
            <person name="Gomez Garrido J."/>
        </authorList>
    </citation>
    <scope>NUCLEOTIDE SEQUENCE [LARGE SCALE GENOMIC DNA]</scope>
</reference>
<dbReference type="OrthoDB" id="1435582at2759"/>
<feature type="compositionally biased region" description="Basic and acidic residues" evidence="1">
    <location>
        <begin position="80"/>
        <end position="89"/>
    </location>
</feature>
<dbReference type="AlphaFoldDB" id="A0A8S0TNQ6"/>
<evidence type="ECO:0000313" key="3">
    <source>
        <dbReference type="Proteomes" id="UP000594638"/>
    </source>
</evidence>
<feature type="compositionally biased region" description="Basic and acidic residues" evidence="1">
    <location>
        <begin position="1"/>
        <end position="18"/>
    </location>
</feature>
<feature type="compositionally biased region" description="Basic and acidic residues" evidence="1">
    <location>
        <begin position="27"/>
        <end position="65"/>
    </location>
</feature>
<keyword evidence="3" id="KW-1185">Reference proteome</keyword>
<evidence type="ECO:0000256" key="1">
    <source>
        <dbReference type="SAM" id="MobiDB-lite"/>
    </source>
</evidence>
<evidence type="ECO:0000313" key="2">
    <source>
        <dbReference type="EMBL" id="CAA3007445.1"/>
    </source>
</evidence>
<feature type="compositionally biased region" description="Basic and acidic residues" evidence="1">
    <location>
        <begin position="112"/>
        <end position="132"/>
    </location>
</feature>
<dbReference type="Proteomes" id="UP000594638">
    <property type="component" value="Unassembled WGS sequence"/>
</dbReference>
<gene>
    <name evidence="2" type="ORF">OLEA9_A083410</name>
</gene>